<proteinExistence type="predicted"/>
<feature type="region of interest" description="Disordered" evidence="1">
    <location>
        <begin position="1"/>
        <end position="69"/>
    </location>
</feature>
<organism evidence="2 3">
    <name type="scientific">Actinomycetospora endophytica</name>
    <dbReference type="NCBI Taxonomy" id="2291215"/>
    <lineage>
        <taxon>Bacteria</taxon>
        <taxon>Bacillati</taxon>
        <taxon>Actinomycetota</taxon>
        <taxon>Actinomycetes</taxon>
        <taxon>Pseudonocardiales</taxon>
        <taxon>Pseudonocardiaceae</taxon>
        <taxon>Actinomycetospora</taxon>
    </lineage>
</organism>
<sequence length="69" mass="6542">MTVHLAGDRPGSVSSACRPAPATAARPEPGTAADGAEPRDGAAGVRVAPRPQPHGGGGGGAQAHPVEAG</sequence>
<evidence type="ECO:0000313" key="3">
    <source>
        <dbReference type="Proteomes" id="UP001199469"/>
    </source>
</evidence>
<comment type="caution">
    <text evidence="2">The sequence shown here is derived from an EMBL/GenBank/DDBJ whole genome shotgun (WGS) entry which is preliminary data.</text>
</comment>
<accession>A0ABS8P5W5</accession>
<dbReference type="Proteomes" id="UP001199469">
    <property type="component" value="Unassembled WGS sequence"/>
</dbReference>
<keyword evidence="3" id="KW-1185">Reference proteome</keyword>
<evidence type="ECO:0000256" key="1">
    <source>
        <dbReference type="SAM" id="MobiDB-lite"/>
    </source>
</evidence>
<name>A0ABS8P5W5_9PSEU</name>
<protein>
    <submittedName>
        <fullName evidence="2">Uncharacterized protein</fullName>
    </submittedName>
</protein>
<gene>
    <name evidence="2" type="ORF">LQ327_09555</name>
</gene>
<dbReference type="EMBL" id="JAJNDB010000001">
    <property type="protein sequence ID" value="MCD2193626.1"/>
    <property type="molecule type" value="Genomic_DNA"/>
</dbReference>
<evidence type="ECO:0000313" key="2">
    <source>
        <dbReference type="EMBL" id="MCD2193626.1"/>
    </source>
</evidence>
<reference evidence="2 3" key="1">
    <citation type="submission" date="2021-11" db="EMBL/GenBank/DDBJ databases">
        <title>Draft genome sequence of Actinomycetospora sp. SF1 isolated from the rhizosphere soil.</title>
        <authorList>
            <person name="Duangmal K."/>
            <person name="Chantavorakit T."/>
        </authorList>
    </citation>
    <scope>NUCLEOTIDE SEQUENCE [LARGE SCALE GENOMIC DNA]</scope>
    <source>
        <strain evidence="2 3">TBRC 5722</strain>
    </source>
</reference>
<dbReference type="RefSeq" id="WP_230731940.1">
    <property type="nucleotide sequence ID" value="NZ_JAJNDB010000001.1"/>
</dbReference>
<feature type="compositionally biased region" description="Low complexity" evidence="1">
    <location>
        <begin position="16"/>
        <end position="33"/>
    </location>
</feature>